<evidence type="ECO:0000256" key="4">
    <source>
        <dbReference type="ARBA" id="ARBA00022679"/>
    </source>
</evidence>
<dbReference type="Pfam" id="PF00155">
    <property type="entry name" value="Aminotran_1_2"/>
    <property type="match status" value="1"/>
</dbReference>
<protein>
    <submittedName>
        <fullName evidence="7">Aminotransferase</fullName>
    </submittedName>
</protein>
<proteinExistence type="inferred from homology"/>
<keyword evidence="5" id="KW-0663">Pyridoxal phosphate</keyword>
<dbReference type="GO" id="GO:0030170">
    <property type="term" value="F:pyridoxal phosphate binding"/>
    <property type="evidence" value="ECO:0007669"/>
    <property type="project" value="InterPro"/>
</dbReference>
<dbReference type="EMBL" id="BMGK01000001">
    <property type="protein sequence ID" value="GGD81648.1"/>
    <property type="molecule type" value="Genomic_DNA"/>
</dbReference>
<organism evidence="7 8">
    <name type="scientific">Planktosalinus lacus</name>
    <dbReference type="NCBI Taxonomy" id="1526573"/>
    <lineage>
        <taxon>Bacteria</taxon>
        <taxon>Pseudomonadati</taxon>
        <taxon>Bacteroidota</taxon>
        <taxon>Flavobacteriia</taxon>
        <taxon>Flavobacteriales</taxon>
        <taxon>Flavobacteriaceae</taxon>
        <taxon>Planktosalinus</taxon>
    </lineage>
</organism>
<dbReference type="PANTHER" id="PTHR43807:SF20">
    <property type="entry name" value="FI04487P"/>
    <property type="match status" value="1"/>
</dbReference>
<comment type="similarity">
    <text evidence="2">Belongs to the class-I pyridoxal-phosphate-dependent aminotransferase family.</text>
</comment>
<gene>
    <name evidence="7" type="ORF">GCM10011312_02540</name>
</gene>
<evidence type="ECO:0000256" key="3">
    <source>
        <dbReference type="ARBA" id="ARBA00022576"/>
    </source>
</evidence>
<comment type="caution">
    <text evidence="7">The sequence shown here is derived from an EMBL/GenBank/DDBJ whole genome shotgun (WGS) entry which is preliminary data.</text>
</comment>
<accession>A0A8J2V4H1</accession>
<dbReference type="AlphaFoldDB" id="A0A8J2V4H1"/>
<reference evidence="7" key="2">
    <citation type="submission" date="2020-09" db="EMBL/GenBank/DDBJ databases">
        <authorList>
            <person name="Sun Q."/>
            <person name="Zhou Y."/>
        </authorList>
    </citation>
    <scope>NUCLEOTIDE SEQUENCE</scope>
    <source>
        <strain evidence="7">CGMCC 1.12924</strain>
    </source>
</reference>
<evidence type="ECO:0000259" key="6">
    <source>
        <dbReference type="Pfam" id="PF00155"/>
    </source>
</evidence>
<comment type="cofactor">
    <cofactor evidence="1">
        <name>pyridoxal 5'-phosphate</name>
        <dbReference type="ChEBI" id="CHEBI:597326"/>
    </cofactor>
</comment>
<dbReference type="Proteomes" id="UP000652231">
    <property type="component" value="Unassembled WGS sequence"/>
</dbReference>
<dbReference type="InterPro" id="IPR004839">
    <property type="entry name" value="Aminotransferase_I/II_large"/>
</dbReference>
<evidence type="ECO:0000313" key="7">
    <source>
        <dbReference type="EMBL" id="GGD81648.1"/>
    </source>
</evidence>
<dbReference type="GO" id="GO:0005737">
    <property type="term" value="C:cytoplasm"/>
    <property type="evidence" value="ECO:0007669"/>
    <property type="project" value="TreeGrafter"/>
</dbReference>
<evidence type="ECO:0000256" key="1">
    <source>
        <dbReference type="ARBA" id="ARBA00001933"/>
    </source>
</evidence>
<dbReference type="CDD" id="cd00609">
    <property type="entry name" value="AAT_like"/>
    <property type="match status" value="1"/>
</dbReference>
<dbReference type="GO" id="GO:0016212">
    <property type="term" value="F:kynurenine-oxoglutarate transaminase activity"/>
    <property type="evidence" value="ECO:0007669"/>
    <property type="project" value="TreeGrafter"/>
</dbReference>
<keyword evidence="4" id="KW-0808">Transferase</keyword>
<dbReference type="RefSeq" id="WP_188438671.1">
    <property type="nucleotide sequence ID" value="NZ_BMGK01000001.1"/>
</dbReference>
<dbReference type="NCBIfam" id="NF006569">
    <property type="entry name" value="PRK09082.1"/>
    <property type="match status" value="1"/>
</dbReference>
<dbReference type="InterPro" id="IPR015421">
    <property type="entry name" value="PyrdxlP-dep_Trfase_major"/>
</dbReference>
<evidence type="ECO:0000313" key="8">
    <source>
        <dbReference type="Proteomes" id="UP000652231"/>
    </source>
</evidence>
<dbReference type="SUPFAM" id="SSF53383">
    <property type="entry name" value="PLP-dependent transferases"/>
    <property type="match status" value="1"/>
</dbReference>
<evidence type="ECO:0000256" key="5">
    <source>
        <dbReference type="ARBA" id="ARBA00022898"/>
    </source>
</evidence>
<dbReference type="NCBIfam" id="NF009079">
    <property type="entry name" value="PRK12414.1"/>
    <property type="match status" value="1"/>
</dbReference>
<dbReference type="InterPro" id="IPR015422">
    <property type="entry name" value="PyrdxlP-dep_Trfase_small"/>
</dbReference>
<sequence>MQFPIVSKLPDVSTTIFTVMSKLAADHNAINLSQGFPGFESDKTLIDLVSKAMRDGHNQYAPMAGLPALRENVCHKINTLYGSSYNPETEITITAGATQAIFTVITAFISKGDEVIMFTPAYDCYEPAVILNGGKPVNIPLKTPDYHIDLEEVKQKISPATKMIIINSPHNPSGTILSEGDLLQLQELVRNTNILILSDEVYEHIIFDGKKHQSVARFPELAQRSFITASFGKTFHNTGWKMGYCVAPKELMAEFQKVHQYNVFCVNRPIQHALATYLENPENYLELSAFYQKKRDVFLNGIEGSKWEFIPASGTYFQLLSYKNITDENDVDFAKRLTIDHKVASIPTSVFSKNGEDPKVLRFCFAKTEETLTQATEILRKL</sequence>
<dbReference type="PANTHER" id="PTHR43807">
    <property type="entry name" value="FI04487P"/>
    <property type="match status" value="1"/>
</dbReference>
<reference evidence="7" key="1">
    <citation type="journal article" date="2014" name="Int. J. Syst. Evol. Microbiol.">
        <title>Complete genome sequence of Corynebacterium casei LMG S-19264T (=DSM 44701T), isolated from a smear-ripened cheese.</title>
        <authorList>
            <consortium name="US DOE Joint Genome Institute (JGI-PGF)"/>
            <person name="Walter F."/>
            <person name="Albersmeier A."/>
            <person name="Kalinowski J."/>
            <person name="Ruckert C."/>
        </authorList>
    </citation>
    <scope>NUCLEOTIDE SEQUENCE</scope>
    <source>
        <strain evidence="7">CGMCC 1.12924</strain>
    </source>
</reference>
<dbReference type="FunFam" id="3.40.640.10:FF:000033">
    <property type="entry name" value="Aspartate aminotransferase"/>
    <property type="match status" value="1"/>
</dbReference>
<evidence type="ECO:0000256" key="2">
    <source>
        <dbReference type="ARBA" id="ARBA00007441"/>
    </source>
</evidence>
<feature type="domain" description="Aminotransferase class I/classII large" evidence="6">
    <location>
        <begin position="29"/>
        <end position="377"/>
    </location>
</feature>
<dbReference type="InterPro" id="IPR015424">
    <property type="entry name" value="PyrdxlP-dep_Trfase"/>
</dbReference>
<keyword evidence="3 7" id="KW-0032">Aminotransferase</keyword>
<dbReference type="InterPro" id="IPR051326">
    <property type="entry name" value="Kynurenine-oxoglutarate_AT"/>
</dbReference>
<dbReference type="Gene3D" id="3.90.1150.10">
    <property type="entry name" value="Aspartate Aminotransferase, domain 1"/>
    <property type="match status" value="1"/>
</dbReference>
<name>A0A8J2V4H1_9FLAO</name>
<dbReference type="Gene3D" id="3.40.640.10">
    <property type="entry name" value="Type I PLP-dependent aspartate aminotransferase-like (Major domain)"/>
    <property type="match status" value="1"/>
</dbReference>
<keyword evidence="8" id="KW-1185">Reference proteome</keyword>